<feature type="compositionally biased region" description="Polar residues" evidence="6">
    <location>
        <begin position="292"/>
        <end position="306"/>
    </location>
</feature>
<evidence type="ECO:0000256" key="3">
    <source>
        <dbReference type="ARBA" id="ARBA00022989"/>
    </source>
</evidence>
<sequence>MAEDRGPDVAAVLGLFLGLAWIFFSMRLYVKTFIRKSWGSDDLLLCVAILFYTAYCTSAAVGVKYGTGRHIVNIPPEDLPRALCAWWLCELFYTLSTLFCRFSIAVFLLRLCVIRIHKIIIYGSMAMILAYSIFYFFLVLFQCWPVSYFWNEYKGMKGSCINPAAVPDASIAHSAVSFSADWVLGLLPIALIWKLQMNRRTKISVAAILGLGLLAGIATMIRVPYIKVLALTDDFLFATTDVAIWSTVEPGLGIVAASAITLRPLFRSLLPSSSADRTPDDKPSASPGGYVQTGSTTAYTRGSSRTAGGPEGGIALRDDLAKPDPVLVKYSRGKCRWADSSEEIGFARSGDEQQGGIQVWREVEVRSDEGTYEDSMASMRHSEWEMKKSSKDMV</sequence>
<dbReference type="GO" id="GO:0016020">
    <property type="term" value="C:membrane"/>
    <property type="evidence" value="ECO:0007669"/>
    <property type="project" value="UniProtKB-SubCell"/>
</dbReference>
<dbReference type="Proteomes" id="UP000241818">
    <property type="component" value="Unassembled WGS sequence"/>
</dbReference>
<feature type="transmembrane region" description="Helical" evidence="7">
    <location>
        <begin position="85"/>
        <end position="109"/>
    </location>
</feature>
<dbReference type="OrthoDB" id="3936451at2759"/>
<evidence type="ECO:0000313" key="10">
    <source>
        <dbReference type="Proteomes" id="UP000241818"/>
    </source>
</evidence>
<keyword evidence="2 7" id="KW-0812">Transmembrane</keyword>
<keyword evidence="3 7" id="KW-1133">Transmembrane helix</keyword>
<dbReference type="InterPro" id="IPR049326">
    <property type="entry name" value="Rhodopsin_dom_fungi"/>
</dbReference>
<feature type="transmembrane region" description="Helical" evidence="7">
    <location>
        <begin position="205"/>
        <end position="223"/>
    </location>
</feature>
<dbReference type="EMBL" id="KZ679006">
    <property type="protein sequence ID" value="PSS27889.1"/>
    <property type="molecule type" value="Genomic_DNA"/>
</dbReference>
<evidence type="ECO:0000256" key="6">
    <source>
        <dbReference type="SAM" id="MobiDB-lite"/>
    </source>
</evidence>
<dbReference type="InterPro" id="IPR052337">
    <property type="entry name" value="SAT4-like"/>
</dbReference>
<gene>
    <name evidence="9" type="ORF">M430DRAFT_131868</name>
</gene>
<feature type="domain" description="Rhodopsin" evidence="8">
    <location>
        <begin position="26"/>
        <end position="267"/>
    </location>
</feature>
<feature type="transmembrane region" description="Helical" evidence="7">
    <location>
        <begin position="170"/>
        <end position="193"/>
    </location>
</feature>
<feature type="transmembrane region" description="Helical" evidence="7">
    <location>
        <begin position="42"/>
        <end position="65"/>
    </location>
</feature>
<proteinExistence type="inferred from homology"/>
<dbReference type="InParanoid" id="A0A2T3BES3"/>
<dbReference type="PANTHER" id="PTHR33048:SF96">
    <property type="entry name" value="INTEGRAL MEMBRANE PROTEIN"/>
    <property type="match status" value="1"/>
</dbReference>
<evidence type="ECO:0000256" key="7">
    <source>
        <dbReference type="SAM" id="Phobius"/>
    </source>
</evidence>
<comment type="subcellular location">
    <subcellularLocation>
        <location evidence="1">Membrane</location>
        <topology evidence="1">Multi-pass membrane protein</topology>
    </subcellularLocation>
</comment>
<feature type="transmembrane region" description="Helical" evidence="7">
    <location>
        <begin position="121"/>
        <end position="150"/>
    </location>
</feature>
<keyword evidence="4 7" id="KW-0472">Membrane</keyword>
<feature type="region of interest" description="Disordered" evidence="6">
    <location>
        <begin position="273"/>
        <end position="318"/>
    </location>
</feature>
<reference evidence="9 10" key="1">
    <citation type="journal article" date="2018" name="New Phytol.">
        <title>Comparative genomics and transcriptomics depict ericoid mycorrhizal fungi as versatile saprotrophs and plant mutualists.</title>
        <authorList>
            <person name="Martino E."/>
            <person name="Morin E."/>
            <person name="Grelet G.A."/>
            <person name="Kuo A."/>
            <person name="Kohler A."/>
            <person name="Daghino S."/>
            <person name="Barry K.W."/>
            <person name="Cichocki N."/>
            <person name="Clum A."/>
            <person name="Dockter R.B."/>
            <person name="Hainaut M."/>
            <person name="Kuo R.C."/>
            <person name="LaButti K."/>
            <person name="Lindahl B.D."/>
            <person name="Lindquist E.A."/>
            <person name="Lipzen A."/>
            <person name="Khouja H.R."/>
            <person name="Magnuson J."/>
            <person name="Murat C."/>
            <person name="Ohm R.A."/>
            <person name="Singer S.W."/>
            <person name="Spatafora J.W."/>
            <person name="Wang M."/>
            <person name="Veneault-Fourrey C."/>
            <person name="Henrissat B."/>
            <person name="Grigoriev I.V."/>
            <person name="Martin F.M."/>
            <person name="Perotto S."/>
        </authorList>
    </citation>
    <scope>NUCLEOTIDE SEQUENCE [LARGE SCALE GENOMIC DNA]</scope>
    <source>
        <strain evidence="9 10">ATCC 22711</strain>
    </source>
</reference>
<protein>
    <recommendedName>
        <fullName evidence="8">Rhodopsin domain-containing protein</fullName>
    </recommendedName>
</protein>
<evidence type="ECO:0000313" key="9">
    <source>
        <dbReference type="EMBL" id="PSS27889.1"/>
    </source>
</evidence>
<evidence type="ECO:0000256" key="5">
    <source>
        <dbReference type="ARBA" id="ARBA00038359"/>
    </source>
</evidence>
<accession>A0A2T3BES3</accession>
<dbReference type="RefSeq" id="XP_024725414.1">
    <property type="nucleotide sequence ID" value="XM_024862215.1"/>
</dbReference>
<dbReference type="GeneID" id="36570296"/>
<comment type="similarity">
    <text evidence="5">Belongs to the SAT4 family.</text>
</comment>
<evidence type="ECO:0000256" key="1">
    <source>
        <dbReference type="ARBA" id="ARBA00004141"/>
    </source>
</evidence>
<keyword evidence="10" id="KW-1185">Reference proteome</keyword>
<evidence type="ECO:0000256" key="4">
    <source>
        <dbReference type="ARBA" id="ARBA00023136"/>
    </source>
</evidence>
<evidence type="ECO:0000259" key="8">
    <source>
        <dbReference type="Pfam" id="PF20684"/>
    </source>
</evidence>
<evidence type="ECO:0000256" key="2">
    <source>
        <dbReference type="ARBA" id="ARBA00022692"/>
    </source>
</evidence>
<name>A0A2T3BES3_AMORE</name>
<dbReference type="PANTHER" id="PTHR33048">
    <property type="entry name" value="PTH11-LIKE INTEGRAL MEMBRANE PROTEIN (AFU_ORTHOLOGUE AFUA_5G11245)"/>
    <property type="match status" value="1"/>
</dbReference>
<feature type="transmembrane region" description="Helical" evidence="7">
    <location>
        <begin position="12"/>
        <end position="30"/>
    </location>
</feature>
<dbReference type="Pfam" id="PF20684">
    <property type="entry name" value="Fung_rhodopsin"/>
    <property type="match status" value="1"/>
</dbReference>
<organism evidence="9 10">
    <name type="scientific">Amorphotheca resinae ATCC 22711</name>
    <dbReference type="NCBI Taxonomy" id="857342"/>
    <lineage>
        <taxon>Eukaryota</taxon>
        <taxon>Fungi</taxon>
        <taxon>Dikarya</taxon>
        <taxon>Ascomycota</taxon>
        <taxon>Pezizomycotina</taxon>
        <taxon>Leotiomycetes</taxon>
        <taxon>Helotiales</taxon>
        <taxon>Amorphothecaceae</taxon>
        <taxon>Amorphotheca</taxon>
    </lineage>
</organism>
<dbReference type="AlphaFoldDB" id="A0A2T3BES3"/>